<protein>
    <submittedName>
        <fullName evidence="1">Uncharacterized protein</fullName>
    </submittedName>
</protein>
<name>A0AAV3YEG6_9GAST</name>
<evidence type="ECO:0000313" key="2">
    <source>
        <dbReference type="Proteomes" id="UP000735302"/>
    </source>
</evidence>
<gene>
    <name evidence="1" type="ORF">PoB_000737300</name>
</gene>
<accession>A0AAV3YEG6</accession>
<dbReference type="Proteomes" id="UP000735302">
    <property type="component" value="Unassembled WGS sequence"/>
</dbReference>
<evidence type="ECO:0000313" key="1">
    <source>
        <dbReference type="EMBL" id="GFN80867.1"/>
    </source>
</evidence>
<comment type="caution">
    <text evidence="1">The sequence shown here is derived from an EMBL/GenBank/DDBJ whole genome shotgun (WGS) entry which is preliminary data.</text>
</comment>
<reference evidence="1 2" key="1">
    <citation type="journal article" date="2021" name="Elife">
        <title>Chloroplast acquisition without the gene transfer in kleptoplastic sea slugs, Plakobranchus ocellatus.</title>
        <authorList>
            <person name="Maeda T."/>
            <person name="Takahashi S."/>
            <person name="Yoshida T."/>
            <person name="Shimamura S."/>
            <person name="Takaki Y."/>
            <person name="Nagai Y."/>
            <person name="Toyoda A."/>
            <person name="Suzuki Y."/>
            <person name="Arimoto A."/>
            <person name="Ishii H."/>
            <person name="Satoh N."/>
            <person name="Nishiyama T."/>
            <person name="Hasebe M."/>
            <person name="Maruyama T."/>
            <person name="Minagawa J."/>
            <person name="Obokata J."/>
            <person name="Shigenobu S."/>
        </authorList>
    </citation>
    <scope>NUCLEOTIDE SEQUENCE [LARGE SCALE GENOMIC DNA]</scope>
</reference>
<dbReference type="EMBL" id="BLXT01000847">
    <property type="protein sequence ID" value="GFN80867.1"/>
    <property type="molecule type" value="Genomic_DNA"/>
</dbReference>
<sequence>MYGAFFPPLACGRCLGKIKYPLSHCSPRPPPPIPASGYGEVTEVLRGSLDMAIPHSIGMIITGDPGSSSSDYQKQNNSEHWDKECADLISERQTEMKRMNVNILGFYEVRWKGA</sequence>
<organism evidence="1 2">
    <name type="scientific">Plakobranchus ocellatus</name>
    <dbReference type="NCBI Taxonomy" id="259542"/>
    <lineage>
        <taxon>Eukaryota</taxon>
        <taxon>Metazoa</taxon>
        <taxon>Spiralia</taxon>
        <taxon>Lophotrochozoa</taxon>
        <taxon>Mollusca</taxon>
        <taxon>Gastropoda</taxon>
        <taxon>Heterobranchia</taxon>
        <taxon>Euthyneura</taxon>
        <taxon>Panpulmonata</taxon>
        <taxon>Sacoglossa</taxon>
        <taxon>Placobranchoidea</taxon>
        <taxon>Plakobranchidae</taxon>
        <taxon>Plakobranchus</taxon>
    </lineage>
</organism>
<dbReference type="AlphaFoldDB" id="A0AAV3YEG6"/>
<proteinExistence type="predicted"/>
<keyword evidence="2" id="KW-1185">Reference proteome</keyword>